<sequence length="265" mass="28281">MADHEEELDDVTPEQEAAQSEDQAEYLKSQSSMNYAGIIASSIILLVSLTAGGSFEGHRYYGYGIAVASIAMIVSVAGWFLATRVAGQAQNVVYINYFLFAWNFIGAAFLTFGGPFDVTGNGYFGAWGLVVFATMALGVTADTLHSTASTSGPTAGLFCAAVVLLVAISAHGLKTSRDWFAELLYSLMVSILTILITGAMLRGIEIFHDITFPIMCMFSVLWVTAAILLTFRGPFLSTGNGYFAGWGGALMSVYATMAARRTAEA</sequence>
<keyword evidence="1" id="KW-1133">Transmembrane helix</keyword>
<accession>A0A9N8E3W7</accession>
<dbReference type="OrthoDB" id="532514at2759"/>
<protein>
    <submittedName>
        <fullName evidence="2">Uncharacterized protein</fullName>
    </submittedName>
</protein>
<feature type="transmembrane region" description="Helical" evidence="1">
    <location>
        <begin position="35"/>
        <end position="55"/>
    </location>
</feature>
<dbReference type="AlphaFoldDB" id="A0A9N8E3W7"/>
<feature type="transmembrane region" description="Helical" evidence="1">
    <location>
        <begin position="243"/>
        <end position="259"/>
    </location>
</feature>
<comment type="caution">
    <text evidence="2">The sequence shown here is derived from an EMBL/GenBank/DDBJ whole genome shotgun (WGS) entry which is preliminary data.</text>
</comment>
<feature type="transmembrane region" description="Helical" evidence="1">
    <location>
        <begin position="179"/>
        <end position="198"/>
    </location>
</feature>
<proteinExistence type="predicted"/>
<reference evidence="2" key="1">
    <citation type="submission" date="2020-06" db="EMBL/GenBank/DDBJ databases">
        <authorList>
            <consortium name="Plant Systems Biology data submission"/>
        </authorList>
    </citation>
    <scope>NUCLEOTIDE SEQUENCE</scope>
    <source>
        <strain evidence="2">D6</strain>
    </source>
</reference>
<feature type="transmembrane region" description="Helical" evidence="1">
    <location>
        <begin position="61"/>
        <end position="82"/>
    </location>
</feature>
<dbReference type="Proteomes" id="UP001153069">
    <property type="component" value="Unassembled WGS sequence"/>
</dbReference>
<evidence type="ECO:0000313" key="3">
    <source>
        <dbReference type="Proteomes" id="UP001153069"/>
    </source>
</evidence>
<evidence type="ECO:0000313" key="2">
    <source>
        <dbReference type="EMBL" id="CAB9513963.1"/>
    </source>
</evidence>
<gene>
    <name evidence="2" type="ORF">SEMRO_624_G177260.1</name>
</gene>
<feature type="transmembrane region" description="Helical" evidence="1">
    <location>
        <begin position="94"/>
        <end position="112"/>
    </location>
</feature>
<feature type="transmembrane region" description="Helical" evidence="1">
    <location>
        <begin position="210"/>
        <end position="231"/>
    </location>
</feature>
<keyword evidence="1" id="KW-0812">Transmembrane</keyword>
<feature type="transmembrane region" description="Helical" evidence="1">
    <location>
        <begin position="155"/>
        <end position="173"/>
    </location>
</feature>
<name>A0A9N8E3W7_9STRA</name>
<keyword evidence="3" id="KW-1185">Reference proteome</keyword>
<feature type="transmembrane region" description="Helical" evidence="1">
    <location>
        <begin position="124"/>
        <end position="143"/>
    </location>
</feature>
<keyword evidence="1" id="KW-0472">Membrane</keyword>
<organism evidence="2 3">
    <name type="scientific">Seminavis robusta</name>
    <dbReference type="NCBI Taxonomy" id="568900"/>
    <lineage>
        <taxon>Eukaryota</taxon>
        <taxon>Sar</taxon>
        <taxon>Stramenopiles</taxon>
        <taxon>Ochrophyta</taxon>
        <taxon>Bacillariophyta</taxon>
        <taxon>Bacillariophyceae</taxon>
        <taxon>Bacillariophycidae</taxon>
        <taxon>Naviculales</taxon>
        <taxon>Naviculaceae</taxon>
        <taxon>Seminavis</taxon>
    </lineage>
</organism>
<evidence type="ECO:0000256" key="1">
    <source>
        <dbReference type="SAM" id="Phobius"/>
    </source>
</evidence>
<dbReference type="EMBL" id="CAICTM010000623">
    <property type="protein sequence ID" value="CAB9513963.1"/>
    <property type="molecule type" value="Genomic_DNA"/>
</dbReference>